<protein>
    <recommendedName>
        <fullName evidence="3">Lipoprotein</fullName>
    </recommendedName>
</protein>
<evidence type="ECO:0000313" key="1">
    <source>
        <dbReference type="EMBL" id="MBF0596227.1"/>
    </source>
</evidence>
<sequence length="219" mass="25312">MKICIFLILSISLFSSCNKSKEISLEDIPTEEILYKHALDVPVGNLGVIIITDSLGEFNNSTEDFKIKEETSLRPILNKLDASIKLDSLIKNKTAHYLTQHNKKFEIVNFNNKDIFQKLLNGKTDQIDFSELSFNDKYDDILFVALRSGIKYDDFKNLEGKTNIYLTLFDKKTKKIKYNEIITGSKNLELLDFKSQEDYIKNLLLESIQNTLEIIQKNK</sequence>
<organism evidence="1 2">
    <name type="scientific">Faecalibacter rhinopitheci</name>
    <dbReference type="NCBI Taxonomy" id="2779678"/>
    <lineage>
        <taxon>Bacteria</taxon>
        <taxon>Pseudomonadati</taxon>
        <taxon>Bacteroidota</taxon>
        <taxon>Flavobacteriia</taxon>
        <taxon>Flavobacteriales</taxon>
        <taxon>Weeksellaceae</taxon>
        <taxon>Faecalibacter</taxon>
    </lineage>
</organism>
<reference evidence="1" key="1">
    <citation type="submission" date="2020-10" db="EMBL/GenBank/DDBJ databases">
        <authorList>
            <person name="Lu T."/>
            <person name="Wang Q."/>
            <person name="Han X."/>
        </authorList>
    </citation>
    <scope>NUCLEOTIDE SEQUENCE</scope>
    <source>
        <strain evidence="1">WQ 117</strain>
    </source>
</reference>
<dbReference type="Proteomes" id="UP000608754">
    <property type="component" value="Unassembled WGS sequence"/>
</dbReference>
<gene>
    <name evidence="1" type="ORF">IM532_01905</name>
</gene>
<evidence type="ECO:0000313" key="2">
    <source>
        <dbReference type="Proteomes" id="UP000608754"/>
    </source>
</evidence>
<keyword evidence="2" id="KW-1185">Reference proteome</keyword>
<proteinExistence type="predicted"/>
<comment type="caution">
    <text evidence="1">The sequence shown here is derived from an EMBL/GenBank/DDBJ whole genome shotgun (WGS) entry which is preliminary data.</text>
</comment>
<dbReference type="AlphaFoldDB" id="A0A8J7FKZ1"/>
<dbReference type="EMBL" id="JADGIK010000001">
    <property type="protein sequence ID" value="MBF0596227.1"/>
    <property type="molecule type" value="Genomic_DNA"/>
</dbReference>
<name>A0A8J7FKZ1_9FLAO</name>
<evidence type="ECO:0008006" key="3">
    <source>
        <dbReference type="Google" id="ProtNLM"/>
    </source>
</evidence>
<dbReference type="PROSITE" id="PS51257">
    <property type="entry name" value="PROKAR_LIPOPROTEIN"/>
    <property type="match status" value="1"/>
</dbReference>
<dbReference type="RefSeq" id="WP_194181754.1">
    <property type="nucleotide sequence ID" value="NZ_JADGIK010000001.1"/>
</dbReference>
<accession>A0A8J7FKZ1</accession>